<dbReference type="AlphaFoldDB" id="A0A7R8CP23"/>
<evidence type="ECO:0000313" key="2">
    <source>
        <dbReference type="EMBL" id="CAF2877401.1"/>
    </source>
</evidence>
<protein>
    <submittedName>
        <fullName evidence="2">(salmon louse) hypothetical protein</fullName>
    </submittedName>
</protein>
<name>A0A7R8CP23_LEPSM</name>
<evidence type="ECO:0000313" key="3">
    <source>
        <dbReference type="Proteomes" id="UP000675881"/>
    </source>
</evidence>
<gene>
    <name evidence="2" type="ORF">LSAA_6856</name>
</gene>
<dbReference type="EMBL" id="HG994581">
    <property type="protein sequence ID" value="CAF2877401.1"/>
    <property type="molecule type" value="Genomic_DNA"/>
</dbReference>
<sequence length="162" mass="18235">MMRWSSEERAFAVEAYFSNQLSVIATQRAFRNRFNVAPRGPVPDRKSIITWVTTFRETGSTTRRRTGAPRPVRSSANIEAVRASILEFPGRSARQHASALGLSDRSVRQILKDDLHCHPYTMAVAQELSEHDFSSRRNACEALLENVPEDALATILVKFISC</sequence>
<dbReference type="Proteomes" id="UP000675881">
    <property type="component" value="Chromosome 2"/>
</dbReference>
<dbReference type="PANTHER" id="PTHR47326:SF1">
    <property type="entry name" value="HTH PSQ-TYPE DOMAIN-CONTAINING PROTEIN"/>
    <property type="match status" value="1"/>
</dbReference>
<feature type="domain" description="DUF4817" evidence="1">
    <location>
        <begin position="5"/>
        <end position="62"/>
    </location>
</feature>
<accession>A0A7R8CP23</accession>
<dbReference type="PANTHER" id="PTHR47326">
    <property type="entry name" value="TRANSPOSABLE ELEMENT TC3 TRANSPOSASE-LIKE PROTEIN"/>
    <property type="match status" value="1"/>
</dbReference>
<dbReference type="Pfam" id="PF16087">
    <property type="entry name" value="DUF4817"/>
    <property type="match status" value="1"/>
</dbReference>
<reference evidence="2" key="1">
    <citation type="submission" date="2021-02" db="EMBL/GenBank/DDBJ databases">
        <authorList>
            <person name="Bekaert M."/>
        </authorList>
    </citation>
    <scope>NUCLEOTIDE SEQUENCE</scope>
    <source>
        <strain evidence="2">IoA-00</strain>
    </source>
</reference>
<dbReference type="OrthoDB" id="6375373at2759"/>
<dbReference type="InterPro" id="IPR032135">
    <property type="entry name" value="DUF4817"/>
</dbReference>
<organism evidence="2 3">
    <name type="scientific">Lepeophtheirus salmonis</name>
    <name type="common">Salmon louse</name>
    <name type="synonym">Caligus salmonis</name>
    <dbReference type="NCBI Taxonomy" id="72036"/>
    <lineage>
        <taxon>Eukaryota</taxon>
        <taxon>Metazoa</taxon>
        <taxon>Ecdysozoa</taxon>
        <taxon>Arthropoda</taxon>
        <taxon>Crustacea</taxon>
        <taxon>Multicrustacea</taxon>
        <taxon>Hexanauplia</taxon>
        <taxon>Copepoda</taxon>
        <taxon>Siphonostomatoida</taxon>
        <taxon>Caligidae</taxon>
        <taxon>Lepeophtheirus</taxon>
    </lineage>
</organism>
<evidence type="ECO:0000259" key="1">
    <source>
        <dbReference type="Pfam" id="PF16087"/>
    </source>
</evidence>
<proteinExistence type="predicted"/>
<keyword evidence="3" id="KW-1185">Reference proteome</keyword>